<dbReference type="Proteomes" id="UP000189701">
    <property type="component" value="Unplaced"/>
</dbReference>
<evidence type="ECO:0000256" key="1">
    <source>
        <dbReference type="SAM" id="Coils"/>
    </source>
</evidence>
<sequence length="353" mass="41339">MDVVSHHIQGEVPWCMLFADNIVLIDETRNGVNARLEVWRQTLEYKGFKLSRTKTKYLECKFSDGTYDADVEVKLDAQVIPKRATFKYLGSIIQDNWEIDEDIAPRIGARWMKWRLASDILCDRNVPLRLKGKFYLVVVRPTMLYRVDCWPIKNSHVQKMRVTEMKMLRWMCGCTRRDGIKNEVIQDRASVLYHETFLRYRDELNELEDEVRGLIEKRNAYKLLSEQREWEAKSLRADLEVQKKINRMDQLRVGMDAVKAETDKWRGRMDHLALENENVWVQMTSIEVQLLETKEKFKVLAKKLDELQSQLSSAVSDRETLANELEMAKPVAVVVKSNADEMVAQYKDDAEAA</sequence>
<evidence type="ECO:0000313" key="2">
    <source>
        <dbReference type="Proteomes" id="UP000189701"/>
    </source>
</evidence>
<evidence type="ECO:0000313" key="3">
    <source>
        <dbReference type="RefSeq" id="XP_009777019.1"/>
    </source>
</evidence>
<feature type="coiled-coil region" evidence="1">
    <location>
        <begin position="290"/>
        <end position="324"/>
    </location>
</feature>
<organism evidence="2 3">
    <name type="scientific">Nicotiana sylvestris</name>
    <name type="common">Wood tobacco</name>
    <name type="synonym">South American tobacco</name>
    <dbReference type="NCBI Taxonomy" id="4096"/>
    <lineage>
        <taxon>Eukaryota</taxon>
        <taxon>Viridiplantae</taxon>
        <taxon>Streptophyta</taxon>
        <taxon>Embryophyta</taxon>
        <taxon>Tracheophyta</taxon>
        <taxon>Spermatophyta</taxon>
        <taxon>Magnoliopsida</taxon>
        <taxon>eudicotyledons</taxon>
        <taxon>Gunneridae</taxon>
        <taxon>Pentapetalae</taxon>
        <taxon>asterids</taxon>
        <taxon>lamiids</taxon>
        <taxon>Solanales</taxon>
        <taxon>Solanaceae</taxon>
        <taxon>Nicotianoideae</taxon>
        <taxon>Nicotianeae</taxon>
        <taxon>Nicotiana</taxon>
    </lineage>
</organism>
<protein>
    <submittedName>
        <fullName evidence="3">Uncharacterized protein LOC104226685</fullName>
    </submittedName>
</protein>
<reference evidence="2" key="1">
    <citation type="journal article" date="2013" name="Genome Biol.">
        <title>Reference genomes and transcriptomes of Nicotiana sylvestris and Nicotiana tomentosiformis.</title>
        <authorList>
            <person name="Sierro N."/>
            <person name="Battey J.N."/>
            <person name="Ouadi S."/>
            <person name="Bovet L."/>
            <person name="Goepfert S."/>
            <person name="Bakaher N."/>
            <person name="Peitsch M.C."/>
            <person name="Ivanov N.V."/>
        </authorList>
    </citation>
    <scope>NUCLEOTIDE SEQUENCE [LARGE SCALE GENOMIC DNA]</scope>
</reference>
<keyword evidence="2" id="KW-1185">Reference proteome</keyword>
<dbReference type="PANTHER" id="PTHR46238">
    <property type="entry name" value="REVERSE TRANSCRIPTASE DOMAIN-CONTAINING PROTEIN"/>
    <property type="match status" value="1"/>
</dbReference>
<proteinExistence type="predicted"/>
<dbReference type="RefSeq" id="XP_009777019.1">
    <property type="nucleotide sequence ID" value="XM_009778717.1"/>
</dbReference>
<dbReference type="PANTHER" id="PTHR46238:SF8">
    <property type="entry name" value="ENDONUCLEASE_EXONUCLEASE_PHOSPHATASE DOMAIN-CONTAINING PROTEIN"/>
    <property type="match status" value="1"/>
</dbReference>
<reference evidence="3" key="2">
    <citation type="submission" date="2025-08" db="UniProtKB">
        <authorList>
            <consortium name="RefSeq"/>
        </authorList>
    </citation>
    <scope>IDENTIFICATION</scope>
    <source>
        <tissue evidence="3">Leaf</tissue>
    </source>
</reference>
<gene>
    <name evidence="3" type="primary">LOC104226685</name>
</gene>
<feature type="coiled-coil region" evidence="1">
    <location>
        <begin position="197"/>
        <end position="224"/>
    </location>
</feature>
<keyword evidence="1" id="KW-0175">Coiled coil</keyword>
<name>A0A1U7WQQ5_NICSY</name>
<accession>A0A1U7WQQ5</accession>
<dbReference type="AlphaFoldDB" id="A0A1U7WQQ5"/>
<dbReference type="STRING" id="4096.A0A1U7WQQ5"/>